<sequence length="221" mass="24178">MPPAFEFCILVCSPQTIGKSRPDNAQDSNLVGDPMTAYSGTLAQSLFGHLMWNCFSLTSTIFCGECLGTTSFRPRPYGEKLSIPFFPFRLDSNLLFTRSSSSELKLHKCKRVISNVCIKGWRASSLLKSVFSGVMAGLVGGWPYALQLCAKAGNSSTTVQEFDKADRWDANSLIQAWVPYSKVENSSTRAQWLGTLVKWVGGHYAVKPCAGGKFIDAKPGI</sequence>
<dbReference type="Proteomes" id="UP000521872">
    <property type="component" value="Unassembled WGS sequence"/>
</dbReference>
<gene>
    <name evidence="1" type="ORF">D9613_001378</name>
</gene>
<evidence type="ECO:0000313" key="1">
    <source>
        <dbReference type="EMBL" id="KAF4623381.1"/>
    </source>
</evidence>
<comment type="caution">
    <text evidence="1">The sequence shown here is derived from an EMBL/GenBank/DDBJ whole genome shotgun (WGS) entry which is preliminary data.</text>
</comment>
<dbReference type="AlphaFoldDB" id="A0A8H4VUQ8"/>
<organism evidence="1 2">
    <name type="scientific">Agrocybe pediades</name>
    <dbReference type="NCBI Taxonomy" id="84607"/>
    <lineage>
        <taxon>Eukaryota</taxon>
        <taxon>Fungi</taxon>
        <taxon>Dikarya</taxon>
        <taxon>Basidiomycota</taxon>
        <taxon>Agaricomycotina</taxon>
        <taxon>Agaricomycetes</taxon>
        <taxon>Agaricomycetidae</taxon>
        <taxon>Agaricales</taxon>
        <taxon>Agaricineae</taxon>
        <taxon>Strophariaceae</taxon>
        <taxon>Agrocybe</taxon>
    </lineage>
</organism>
<accession>A0A8H4VUQ8</accession>
<keyword evidence="2" id="KW-1185">Reference proteome</keyword>
<dbReference type="EMBL" id="JAACJL010000001">
    <property type="protein sequence ID" value="KAF4623381.1"/>
    <property type="molecule type" value="Genomic_DNA"/>
</dbReference>
<name>A0A8H4VUQ8_9AGAR</name>
<reference evidence="1 2" key="1">
    <citation type="submission" date="2019-12" db="EMBL/GenBank/DDBJ databases">
        <authorList>
            <person name="Floudas D."/>
            <person name="Bentzer J."/>
            <person name="Ahren D."/>
            <person name="Johansson T."/>
            <person name="Persson P."/>
            <person name="Tunlid A."/>
        </authorList>
    </citation>
    <scope>NUCLEOTIDE SEQUENCE [LARGE SCALE GENOMIC DNA]</scope>
    <source>
        <strain evidence="1 2">CBS 102.39</strain>
    </source>
</reference>
<proteinExistence type="predicted"/>
<evidence type="ECO:0000313" key="2">
    <source>
        <dbReference type="Proteomes" id="UP000521872"/>
    </source>
</evidence>
<protein>
    <submittedName>
        <fullName evidence="1">Uncharacterized protein</fullName>
    </submittedName>
</protein>